<protein>
    <recommendedName>
        <fullName evidence="3">Terminase large subunit gp17-like C-terminal domain-containing protein</fullName>
    </recommendedName>
</protein>
<reference evidence="1 2" key="1">
    <citation type="submission" date="2022-10" db="EMBL/GenBank/DDBJ databases">
        <title>Defluviimonas sp. CAU 1641 isolated from mud.</title>
        <authorList>
            <person name="Kim W."/>
        </authorList>
    </citation>
    <scope>NUCLEOTIDE SEQUENCE [LARGE SCALE GENOMIC DNA]</scope>
    <source>
        <strain evidence="1 2">CAU 1641</strain>
    </source>
</reference>
<organism evidence="1 2">
    <name type="scientific">Defluviimonas salinarum</name>
    <dbReference type="NCBI Taxonomy" id="2992147"/>
    <lineage>
        <taxon>Bacteria</taxon>
        <taxon>Pseudomonadati</taxon>
        <taxon>Pseudomonadota</taxon>
        <taxon>Alphaproteobacteria</taxon>
        <taxon>Rhodobacterales</taxon>
        <taxon>Paracoccaceae</taxon>
        <taxon>Albidovulum</taxon>
    </lineage>
</organism>
<dbReference type="Gene3D" id="3.30.420.240">
    <property type="match status" value="1"/>
</dbReference>
<proteinExistence type="predicted"/>
<evidence type="ECO:0000313" key="2">
    <source>
        <dbReference type="Proteomes" id="UP001207582"/>
    </source>
</evidence>
<name>A0ABT3J298_9RHOB</name>
<gene>
    <name evidence="1" type="ORF">OM960_08025</name>
</gene>
<sequence>MSSEIIEREDGSLVLPSSADPAVAMYQAVGFRRFSVGLDVGRYTDPSALCIIKAESKPYFTGRGFEQKLTQPQYSIVYTETVKNLDYTDLVDMVVARLRKLKHWNLLCDASGMGGPVVSLFHQASVRCTGVTITAGSTITRDGSKVTCSKNLLLENLATQIENGSCVIAHDLPGRDQLLQEIAAFELTFTSAGNPVLQGGGKGHHSDTAIAAALALLGETHLAPRQMEVRKLQGFW</sequence>
<comment type="caution">
    <text evidence="1">The sequence shown here is derived from an EMBL/GenBank/DDBJ whole genome shotgun (WGS) entry which is preliminary data.</text>
</comment>
<dbReference type="RefSeq" id="WP_264771598.1">
    <property type="nucleotide sequence ID" value="NZ_JAPDOG010000005.1"/>
</dbReference>
<keyword evidence="2" id="KW-1185">Reference proteome</keyword>
<evidence type="ECO:0008006" key="3">
    <source>
        <dbReference type="Google" id="ProtNLM"/>
    </source>
</evidence>
<dbReference type="Proteomes" id="UP001207582">
    <property type="component" value="Unassembled WGS sequence"/>
</dbReference>
<dbReference type="EMBL" id="JAPDOG010000005">
    <property type="protein sequence ID" value="MCW3781539.1"/>
    <property type="molecule type" value="Genomic_DNA"/>
</dbReference>
<accession>A0ABT3J298</accession>
<evidence type="ECO:0000313" key="1">
    <source>
        <dbReference type="EMBL" id="MCW3781539.1"/>
    </source>
</evidence>